<evidence type="ECO:0000313" key="1">
    <source>
        <dbReference type="EMBL" id="MPW15174.1"/>
    </source>
</evidence>
<dbReference type="Pfam" id="PF19952">
    <property type="entry name" value="DUF6414"/>
    <property type="match status" value="1"/>
</dbReference>
<gene>
    <name evidence="1" type="ORF">GDZ32_10490</name>
</gene>
<dbReference type="InterPro" id="IPR045633">
    <property type="entry name" value="DUF6414"/>
</dbReference>
<protein>
    <submittedName>
        <fullName evidence="1">Uncharacterized protein</fullName>
    </submittedName>
</protein>
<proteinExistence type="predicted"/>
<comment type="caution">
    <text evidence="1">The sequence shown here is derived from an EMBL/GenBank/DDBJ whole genome shotgun (WGS) entry which is preliminary data.</text>
</comment>
<dbReference type="AlphaFoldDB" id="A0A6A7K4E2"/>
<accession>A0A6A7K4E2</accession>
<evidence type="ECO:0000313" key="2">
    <source>
        <dbReference type="Proteomes" id="UP000430466"/>
    </source>
</evidence>
<dbReference type="Proteomes" id="UP000430466">
    <property type="component" value="Unassembled WGS sequence"/>
</dbReference>
<name>A0A6A7K4E2_LACHE</name>
<dbReference type="RefSeq" id="WP_152724600.1">
    <property type="nucleotide sequence ID" value="NZ_WHOE01000137.1"/>
</dbReference>
<reference evidence="1 2" key="1">
    <citation type="submission" date="2019-10" db="EMBL/GenBank/DDBJ databases">
        <title>Draft genome sequences of Lactobacillus strains.</title>
        <authorList>
            <person name="Cho G.-S."/>
            <person name="Fagbemigun O."/>
            <person name="Brinks E."/>
            <person name="Franz C.M.A.P."/>
        </authorList>
    </citation>
    <scope>NUCLEOTIDE SEQUENCE [LARGE SCALE GENOMIC DNA]</scope>
    <source>
        <strain evidence="1 2">313</strain>
    </source>
</reference>
<organism evidence="1 2">
    <name type="scientific">Lactobacillus helveticus</name>
    <name type="common">Lactobacillus suntoryeus</name>
    <dbReference type="NCBI Taxonomy" id="1587"/>
    <lineage>
        <taxon>Bacteria</taxon>
        <taxon>Bacillati</taxon>
        <taxon>Bacillota</taxon>
        <taxon>Bacilli</taxon>
        <taxon>Lactobacillales</taxon>
        <taxon>Lactobacillaceae</taxon>
        <taxon>Lactobacillus</taxon>
    </lineage>
</organism>
<sequence length="182" mass="20437">MGKKKINFNIRGKRIKEYVYLDGIEINSLLAQFEDGIPQVIQSIKQTGLSNSETVSKENTEKGKLGIAVAGGEYTHSSSSQNDQTYNSMSQEAISTVYSDYAVDIVTNELEKNKLLKLTVQPEEGTYVQLTSSFELIDPASMGSNINRSAFKEMLKWSDDSNNTDLKEFDNTFNHLESFRII</sequence>
<dbReference type="EMBL" id="WHOE01000137">
    <property type="protein sequence ID" value="MPW15174.1"/>
    <property type="molecule type" value="Genomic_DNA"/>
</dbReference>